<dbReference type="VEuPathDB" id="FungiDB:A1O9_12501"/>
<keyword evidence="4 5" id="KW-0472">Membrane</keyword>
<accession>A0A072NUM7</accession>
<organism evidence="6 7">
    <name type="scientific">Exophiala aquamarina CBS 119918</name>
    <dbReference type="NCBI Taxonomy" id="1182545"/>
    <lineage>
        <taxon>Eukaryota</taxon>
        <taxon>Fungi</taxon>
        <taxon>Dikarya</taxon>
        <taxon>Ascomycota</taxon>
        <taxon>Pezizomycotina</taxon>
        <taxon>Eurotiomycetes</taxon>
        <taxon>Chaetothyriomycetidae</taxon>
        <taxon>Chaetothyriales</taxon>
        <taxon>Herpotrichiellaceae</taxon>
        <taxon>Exophiala</taxon>
    </lineage>
</organism>
<dbReference type="STRING" id="1182545.A0A072NUM7"/>
<evidence type="ECO:0000256" key="2">
    <source>
        <dbReference type="ARBA" id="ARBA00022692"/>
    </source>
</evidence>
<gene>
    <name evidence="6" type="ORF">A1O9_12501</name>
</gene>
<dbReference type="Gene3D" id="1.20.58.340">
    <property type="entry name" value="Magnesium transport protein CorA, transmembrane region"/>
    <property type="match status" value="1"/>
</dbReference>
<dbReference type="HOGENOM" id="CLU_578741_0_0_1"/>
<dbReference type="GO" id="GO:0046873">
    <property type="term" value="F:metal ion transmembrane transporter activity"/>
    <property type="evidence" value="ECO:0007669"/>
    <property type="project" value="InterPro"/>
</dbReference>
<dbReference type="InterPro" id="IPR045863">
    <property type="entry name" value="CorA_TM1_TM2"/>
</dbReference>
<proteinExistence type="predicted"/>
<sequence length="472" mass="52805">MSKRSFFQVAQKTMSALSNQPAASHDNKSMDFIQLYHDLYDESPETRILCGEARFKELLESLTFGGLTTVHELKITKGICRRKDVECAELVETAPDPDAGGRCELQVLFLKPFMRNAVTLSPTSFFQLLKATGASPSYLEVLMDNNGLYSSLTVPGPNDAPTDYYIFIKYPFGPFANGSFMLHHHFHTGKTSVVIEVPNTQLLAERTFELFSTPYYSTTSGLPHPLVPLALFVDHLRCLNEDERVDIDKSIRHLESRSGVALHNFGSRTRARISEFAVLKEELHMKEALMAMADHIFSFQMKMVAFAIGESGNFHALLQPLFTNTSTHRQVNFVKACLSLNGSMATWTVAQLHSLRERLRVQAKVVDGTITATDTLTMIRLAQNSQSDSNTMKAITVLTMIFLPAIFVCSLFSMGFFNFQTSPSELKFQVASQFWIYFAVAIPLTVVVLGICAAWLRRSGRDGDSISEFPTK</sequence>
<dbReference type="AlphaFoldDB" id="A0A072NUM7"/>
<dbReference type="RefSeq" id="XP_013254174.1">
    <property type="nucleotide sequence ID" value="XM_013398720.1"/>
</dbReference>
<reference evidence="6 7" key="1">
    <citation type="submission" date="2013-03" db="EMBL/GenBank/DDBJ databases">
        <title>The Genome Sequence of Exophiala aquamarina CBS 119918.</title>
        <authorList>
            <consortium name="The Broad Institute Genomics Platform"/>
            <person name="Cuomo C."/>
            <person name="de Hoog S."/>
            <person name="Gorbushina A."/>
            <person name="Walker B."/>
            <person name="Young S.K."/>
            <person name="Zeng Q."/>
            <person name="Gargeya S."/>
            <person name="Fitzgerald M."/>
            <person name="Haas B."/>
            <person name="Abouelleil A."/>
            <person name="Allen A.W."/>
            <person name="Alvarado L."/>
            <person name="Arachchi H.M."/>
            <person name="Berlin A.M."/>
            <person name="Chapman S.B."/>
            <person name="Gainer-Dewar J."/>
            <person name="Goldberg J."/>
            <person name="Griggs A."/>
            <person name="Gujja S."/>
            <person name="Hansen M."/>
            <person name="Howarth C."/>
            <person name="Imamovic A."/>
            <person name="Ireland A."/>
            <person name="Larimer J."/>
            <person name="McCowan C."/>
            <person name="Murphy C."/>
            <person name="Pearson M."/>
            <person name="Poon T.W."/>
            <person name="Priest M."/>
            <person name="Roberts A."/>
            <person name="Saif S."/>
            <person name="Shea T."/>
            <person name="Sisk P."/>
            <person name="Sykes S."/>
            <person name="Wortman J."/>
            <person name="Nusbaum C."/>
            <person name="Birren B."/>
        </authorList>
    </citation>
    <scope>NUCLEOTIDE SEQUENCE [LARGE SCALE GENOMIC DNA]</scope>
    <source>
        <strain evidence="6 7">CBS 119918</strain>
    </source>
</reference>
<keyword evidence="2 5" id="KW-0812">Transmembrane</keyword>
<evidence type="ECO:0000256" key="1">
    <source>
        <dbReference type="ARBA" id="ARBA00004141"/>
    </source>
</evidence>
<protein>
    <submittedName>
        <fullName evidence="6">Uncharacterized protein</fullName>
    </submittedName>
</protein>
<feature type="transmembrane region" description="Helical" evidence="5">
    <location>
        <begin position="394"/>
        <end position="414"/>
    </location>
</feature>
<dbReference type="GeneID" id="25287395"/>
<comment type="caution">
    <text evidence="6">The sequence shown here is derived from an EMBL/GenBank/DDBJ whole genome shotgun (WGS) entry which is preliminary data.</text>
</comment>
<feature type="transmembrane region" description="Helical" evidence="5">
    <location>
        <begin position="434"/>
        <end position="456"/>
    </location>
</feature>
<dbReference type="OrthoDB" id="4119248at2759"/>
<dbReference type="SUPFAM" id="SSF144083">
    <property type="entry name" value="Magnesium transport protein CorA, transmembrane region"/>
    <property type="match status" value="1"/>
</dbReference>
<dbReference type="EMBL" id="AMGV01000023">
    <property type="protein sequence ID" value="KEF51584.1"/>
    <property type="molecule type" value="Genomic_DNA"/>
</dbReference>
<comment type="subcellular location">
    <subcellularLocation>
        <location evidence="1">Membrane</location>
        <topology evidence="1">Multi-pass membrane protein</topology>
    </subcellularLocation>
</comment>
<evidence type="ECO:0000256" key="4">
    <source>
        <dbReference type="ARBA" id="ARBA00023136"/>
    </source>
</evidence>
<keyword evidence="7" id="KW-1185">Reference proteome</keyword>
<dbReference type="Proteomes" id="UP000027920">
    <property type="component" value="Unassembled WGS sequence"/>
</dbReference>
<dbReference type="InterPro" id="IPR002523">
    <property type="entry name" value="MgTranspt_CorA/ZnTranspt_ZntB"/>
</dbReference>
<dbReference type="GO" id="GO:0016020">
    <property type="term" value="C:membrane"/>
    <property type="evidence" value="ECO:0007669"/>
    <property type="project" value="UniProtKB-SubCell"/>
</dbReference>
<dbReference type="Pfam" id="PF01544">
    <property type="entry name" value="CorA"/>
    <property type="match status" value="1"/>
</dbReference>
<evidence type="ECO:0000256" key="5">
    <source>
        <dbReference type="SAM" id="Phobius"/>
    </source>
</evidence>
<evidence type="ECO:0000313" key="7">
    <source>
        <dbReference type="Proteomes" id="UP000027920"/>
    </source>
</evidence>
<evidence type="ECO:0000313" key="6">
    <source>
        <dbReference type="EMBL" id="KEF51584.1"/>
    </source>
</evidence>
<evidence type="ECO:0000256" key="3">
    <source>
        <dbReference type="ARBA" id="ARBA00022989"/>
    </source>
</evidence>
<name>A0A072NUM7_9EURO</name>
<keyword evidence="3 5" id="KW-1133">Transmembrane helix</keyword>